<dbReference type="SMART" id="SM00065">
    <property type="entry name" value="GAF"/>
    <property type="match status" value="1"/>
</dbReference>
<dbReference type="InterPro" id="IPR000700">
    <property type="entry name" value="PAS-assoc_C"/>
</dbReference>
<evidence type="ECO:0000256" key="4">
    <source>
        <dbReference type="SAM" id="SignalP"/>
    </source>
</evidence>
<evidence type="ECO:0000256" key="3">
    <source>
        <dbReference type="SAM" id="Phobius"/>
    </source>
</evidence>
<dbReference type="PROSITE" id="PS50887">
    <property type="entry name" value="GGDEF"/>
    <property type="match status" value="1"/>
</dbReference>
<evidence type="ECO:0000313" key="9">
    <source>
        <dbReference type="EMBL" id="ADY55502.1"/>
    </source>
</evidence>
<evidence type="ECO:0000313" key="10">
    <source>
        <dbReference type="Proteomes" id="UP000007488"/>
    </source>
</evidence>
<feature type="chain" id="PRO_5003257324" evidence="4">
    <location>
        <begin position="24"/>
        <end position="863"/>
    </location>
</feature>
<dbReference type="InterPro" id="IPR043128">
    <property type="entry name" value="Rev_trsase/Diguanyl_cyclase"/>
</dbReference>
<sequence length="863" mass="95494">MKTFLLIALIMITGLIFPLAVQAAPDSPGTELGARDDGGGPGGSGEDGPGKTEPAAGREKLLSAAALAGAVLLVLTAVLLRMLRKNNQALAAAQKELENSRRLMQTFIDADDTMVYLKDEHLNYILLNQAFADFYGCSPETILGRDEFALSAPEFAEGRRKQDLAALERGALVIEEIAVKGRTYTARKFPVRMPGGEYGVGAYIRDITEEHFRQRSRERMLRQNKLLLEVLGRSFGSRQEQLDYALHELLKLAESRYGCICFYDEEKEEFTLQAWAKSIPGEGGVPGRGEGPAEIGIWGEAVRQRRPLIVNAFTPPGLRKEGDLKGHPGLQKLMAVPLFIEGKIVAVAGFGNRPADYGQADAGEMTMLLSGVWNAVQRRASVETLAYERNKYRQTLLSIGDGVMVIDRDKKIEMLNAVACRLTGCSPEAAVGVNYKEVFSLSHEQEGFTIDDPIEKVFLTGEVQELGNHAILTARDGTEYNLEDSAAPIKDDKGALAGVVLVFRDVTEKKEQRKKIEYISFHDSLTGLYNRRFFEEELHRIDTGRNLPISIIMGDVNSLKLTNDIFGHAFGDMLLERVAEVMTSICRADDIIARWGGDEFIILLPRTDSAQAESIAGRIKEEVSAQQIRAIRSSISIGHATKVRMSQDIMQVLGSAETKMYSVKTLERSDVQSRELAAIINSLSANSELESRHAMRVSALCREFGRALELPESEIQKLTEAARLHDIGKIVLEPGFLKKGDNLSPSEWSEMYRHPVIGYRILNSFDHTLELAEVVLAHHENWDGSGYPKGLKGEKIPLLARIISIAGVYDRLRHDPAQAGTRSREEALREIRHYAGTQLDPGLVDAFVEMLENGRLAEPDHSV</sequence>
<keyword evidence="10" id="KW-1185">Reference proteome</keyword>
<dbReference type="CDD" id="cd00077">
    <property type="entry name" value="HDc"/>
    <property type="match status" value="1"/>
</dbReference>
<dbReference type="PANTHER" id="PTHR43155:SF2">
    <property type="entry name" value="CYCLIC DI-GMP PHOSPHODIESTERASE PA4108"/>
    <property type="match status" value="1"/>
</dbReference>
<dbReference type="STRING" id="645991.Sgly_1183"/>
<dbReference type="InterPro" id="IPR003607">
    <property type="entry name" value="HD/PDEase_dom"/>
</dbReference>
<feature type="coiled-coil region" evidence="1">
    <location>
        <begin position="80"/>
        <end position="110"/>
    </location>
</feature>
<dbReference type="HOGENOM" id="CLU_000445_92_5_9"/>
<dbReference type="NCBIfam" id="TIGR00254">
    <property type="entry name" value="GGDEF"/>
    <property type="match status" value="1"/>
</dbReference>
<evidence type="ECO:0000259" key="7">
    <source>
        <dbReference type="PROSITE" id="PS50887"/>
    </source>
</evidence>
<reference evidence="9 10" key="1">
    <citation type="journal article" date="2011" name="Stand. Genomic Sci.">
        <title>Complete genome sequence of Syntrophobotulus glycolicus type strain (FlGlyR).</title>
        <authorList>
            <person name="Han C."/>
            <person name="Mwirichia R."/>
            <person name="Chertkov O."/>
            <person name="Held B."/>
            <person name="Lapidus A."/>
            <person name="Nolan M."/>
            <person name="Lucas S."/>
            <person name="Hammon N."/>
            <person name="Deshpande S."/>
            <person name="Cheng J.F."/>
            <person name="Tapia R."/>
            <person name="Goodwin L."/>
            <person name="Pitluck S."/>
            <person name="Huntemann M."/>
            <person name="Liolios K."/>
            <person name="Ivanova N."/>
            <person name="Pagani I."/>
            <person name="Mavromatis K."/>
            <person name="Ovchinikova G."/>
            <person name="Pati A."/>
            <person name="Chen A."/>
            <person name="Palaniappan K."/>
            <person name="Land M."/>
            <person name="Hauser L."/>
            <person name="Brambilla E.M."/>
            <person name="Rohde M."/>
            <person name="Spring S."/>
            <person name="Sikorski J."/>
            <person name="Goker M."/>
            <person name="Woyke T."/>
            <person name="Bristow J."/>
            <person name="Eisen J.A."/>
            <person name="Markowitz V."/>
            <person name="Hugenholtz P."/>
            <person name="Kyrpides N.C."/>
            <person name="Klenk H.P."/>
            <person name="Detter J.C."/>
        </authorList>
    </citation>
    <scope>NUCLEOTIDE SEQUENCE [LARGE SCALE GENOMIC DNA]</scope>
    <source>
        <strain evidence="10">DSM 8271 / FlGlyR</strain>
    </source>
</reference>
<dbReference type="NCBIfam" id="TIGR00229">
    <property type="entry name" value="sensory_box"/>
    <property type="match status" value="2"/>
</dbReference>
<dbReference type="OrthoDB" id="9798833at2"/>
<dbReference type="InterPro" id="IPR035965">
    <property type="entry name" value="PAS-like_dom_sf"/>
</dbReference>
<dbReference type="InterPro" id="IPR029787">
    <property type="entry name" value="Nucleotide_cyclase"/>
</dbReference>
<dbReference type="SMART" id="SM00471">
    <property type="entry name" value="HDc"/>
    <property type="match status" value="1"/>
</dbReference>
<evidence type="ECO:0000256" key="1">
    <source>
        <dbReference type="SAM" id="Coils"/>
    </source>
</evidence>
<feature type="domain" description="PAS" evidence="5">
    <location>
        <begin position="388"/>
        <end position="461"/>
    </location>
</feature>
<dbReference type="InterPro" id="IPR000160">
    <property type="entry name" value="GGDEF_dom"/>
</dbReference>
<dbReference type="KEGG" id="sgy:Sgly_1183"/>
<dbReference type="Gene3D" id="1.10.3210.10">
    <property type="entry name" value="Hypothetical protein af1432"/>
    <property type="match status" value="1"/>
</dbReference>
<keyword evidence="3" id="KW-0472">Membrane</keyword>
<organism evidence="9 10">
    <name type="scientific">Syntrophobotulus glycolicus (strain DSM 8271 / FlGlyR)</name>
    <dbReference type="NCBI Taxonomy" id="645991"/>
    <lineage>
        <taxon>Bacteria</taxon>
        <taxon>Bacillati</taxon>
        <taxon>Bacillota</taxon>
        <taxon>Clostridia</taxon>
        <taxon>Eubacteriales</taxon>
        <taxon>Desulfitobacteriaceae</taxon>
        <taxon>Syntrophobotulus</taxon>
    </lineage>
</organism>
<feature type="signal peptide" evidence="4">
    <location>
        <begin position="1"/>
        <end position="23"/>
    </location>
</feature>
<dbReference type="Pfam" id="PF08448">
    <property type="entry name" value="PAS_4"/>
    <property type="match status" value="2"/>
</dbReference>
<feature type="domain" description="HD-GYP" evidence="8">
    <location>
        <begin position="668"/>
        <end position="863"/>
    </location>
</feature>
<feature type="transmembrane region" description="Helical" evidence="3">
    <location>
        <begin position="61"/>
        <end position="80"/>
    </location>
</feature>
<keyword evidence="1" id="KW-0175">Coiled coil</keyword>
<dbReference type="SMART" id="SM00267">
    <property type="entry name" value="GGDEF"/>
    <property type="match status" value="1"/>
</dbReference>
<dbReference type="Pfam" id="PF13185">
    <property type="entry name" value="GAF_2"/>
    <property type="match status" value="1"/>
</dbReference>
<keyword evidence="3" id="KW-0812">Transmembrane</keyword>
<feature type="domain" description="GGDEF" evidence="7">
    <location>
        <begin position="547"/>
        <end position="676"/>
    </location>
</feature>
<dbReference type="PANTHER" id="PTHR43155">
    <property type="entry name" value="CYCLIC DI-GMP PHOSPHODIESTERASE PA4108-RELATED"/>
    <property type="match status" value="1"/>
</dbReference>
<dbReference type="Pfam" id="PF13487">
    <property type="entry name" value="HD_5"/>
    <property type="match status" value="1"/>
</dbReference>
<dbReference type="InterPro" id="IPR029016">
    <property type="entry name" value="GAF-like_dom_sf"/>
</dbReference>
<dbReference type="PROSITE" id="PS50113">
    <property type="entry name" value="PAC"/>
    <property type="match status" value="1"/>
</dbReference>
<dbReference type="Gene3D" id="3.30.450.40">
    <property type="match status" value="1"/>
</dbReference>
<feature type="region of interest" description="Disordered" evidence="2">
    <location>
        <begin position="27"/>
        <end position="55"/>
    </location>
</feature>
<dbReference type="eggNOG" id="COG2206">
    <property type="taxonomic scope" value="Bacteria"/>
</dbReference>
<dbReference type="CDD" id="cd01949">
    <property type="entry name" value="GGDEF"/>
    <property type="match status" value="1"/>
</dbReference>
<dbReference type="AlphaFoldDB" id="F0SUK9"/>
<reference evidence="10" key="2">
    <citation type="submission" date="2011-02" db="EMBL/GenBank/DDBJ databases">
        <title>The complete genome of Syntrophobotulus glycolicus DSM 8271.</title>
        <authorList>
            <person name="Lucas S."/>
            <person name="Copeland A."/>
            <person name="Lapidus A."/>
            <person name="Bruce D."/>
            <person name="Goodwin L."/>
            <person name="Pitluck S."/>
            <person name="Kyrpides N."/>
            <person name="Mavromatis K."/>
            <person name="Pagani I."/>
            <person name="Ivanova N."/>
            <person name="Mikhailova N."/>
            <person name="Chertkov O."/>
            <person name="Held B."/>
            <person name="Detter J.C."/>
            <person name="Tapia R."/>
            <person name="Han C."/>
            <person name="Land M."/>
            <person name="Hauser L."/>
            <person name="Markowitz V."/>
            <person name="Cheng J.-F."/>
            <person name="Hugenholtz P."/>
            <person name="Woyke T."/>
            <person name="Wu D."/>
            <person name="Spring S."/>
            <person name="Schroeder M."/>
            <person name="Brambilla E."/>
            <person name="Klenk H.-P."/>
            <person name="Eisen J.A."/>
        </authorList>
    </citation>
    <scope>NUCLEOTIDE SEQUENCE [LARGE SCALE GENOMIC DNA]</scope>
    <source>
        <strain evidence="10">DSM 8271 / FlGlyR</strain>
    </source>
</reference>
<gene>
    <name evidence="9" type="ordered locus">Sgly_1183</name>
</gene>
<keyword evidence="4" id="KW-0732">Signal</keyword>
<dbReference type="PROSITE" id="PS50112">
    <property type="entry name" value="PAS"/>
    <property type="match status" value="2"/>
</dbReference>
<dbReference type="EMBL" id="CP002547">
    <property type="protein sequence ID" value="ADY55502.1"/>
    <property type="molecule type" value="Genomic_DNA"/>
</dbReference>
<proteinExistence type="predicted"/>
<evidence type="ECO:0000259" key="5">
    <source>
        <dbReference type="PROSITE" id="PS50112"/>
    </source>
</evidence>
<feature type="domain" description="PAS" evidence="5">
    <location>
        <begin position="100"/>
        <end position="170"/>
    </location>
</feature>
<evidence type="ECO:0000256" key="2">
    <source>
        <dbReference type="SAM" id="MobiDB-lite"/>
    </source>
</evidence>
<dbReference type="Pfam" id="PF00990">
    <property type="entry name" value="GGDEF"/>
    <property type="match status" value="1"/>
</dbReference>
<dbReference type="InterPro" id="IPR013656">
    <property type="entry name" value="PAS_4"/>
</dbReference>
<dbReference type="RefSeq" id="WP_013624372.1">
    <property type="nucleotide sequence ID" value="NC_015172.1"/>
</dbReference>
<feature type="domain" description="PAC" evidence="6">
    <location>
        <begin position="465"/>
        <end position="518"/>
    </location>
</feature>
<dbReference type="PROSITE" id="PS51832">
    <property type="entry name" value="HD_GYP"/>
    <property type="match status" value="1"/>
</dbReference>
<dbReference type="InterPro" id="IPR003018">
    <property type="entry name" value="GAF"/>
</dbReference>
<dbReference type="InterPro" id="IPR037522">
    <property type="entry name" value="HD_GYP_dom"/>
</dbReference>
<dbReference type="eggNOG" id="COG2199">
    <property type="taxonomic scope" value="Bacteria"/>
</dbReference>
<dbReference type="eggNOG" id="COG3829">
    <property type="taxonomic scope" value="Bacteria"/>
</dbReference>
<dbReference type="Proteomes" id="UP000007488">
    <property type="component" value="Chromosome"/>
</dbReference>
<protein>
    <submittedName>
        <fullName evidence="9">Diguanylate cyclase and metal dependent phosphohydrolase</fullName>
    </submittedName>
</protein>
<evidence type="ECO:0000259" key="8">
    <source>
        <dbReference type="PROSITE" id="PS51832"/>
    </source>
</evidence>
<dbReference type="SUPFAM" id="SSF109604">
    <property type="entry name" value="HD-domain/PDEase-like"/>
    <property type="match status" value="1"/>
</dbReference>
<evidence type="ECO:0000259" key="6">
    <source>
        <dbReference type="PROSITE" id="PS50113"/>
    </source>
</evidence>
<dbReference type="InterPro" id="IPR000014">
    <property type="entry name" value="PAS"/>
</dbReference>
<dbReference type="SUPFAM" id="SSF55073">
    <property type="entry name" value="Nucleotide cyclase"/>
    <property type="match status" value="1"/>
</dbReference>
<dbReference type="CDD" id="cd00130">
    <property type="entry name" value="PAS"/>
    <property type="match status" value="2"/>
</dbReference>
<accession>F0SUK9</accession>
<dbReference type="SUPFAM" id="SSF55785">
    <property type="entry name" value="PYP-like sensor domain (PAS domain)"/>
    <property type="match status" value="2"/>
</dbReference>
<dbReference type="Gene3D" id="3.30.450.20">
    <property type="entry name" value="PAS domain"/>
    <property type="match status" value="2"/>
</dbReference>
<dbReference type="SUPFAM" id="SSF55781">
    <property type="entry name" value="GAF domain-like"/>
    <property type="match status" value="1"/>
</dbReference>
<dbReference type="SMART" id="SM00091">
    <property type="entry name" value="PAS"/>
    <property type="match status" value="2"/>
</dbReference>
<keyword evidence="3" id="KW-1133">Transmembrane helix</keyword>
<dbReference type="eggNOG" id="COG5002">
    <property type="taxonomic scope" value="Bacteria"/>
</dbReference>
<name>F0SUK9_SYNGF</name>
<dbReference type="Gene3D" id="3.30.70.270">
    <property type="match status" value="1"/>
</dbReference>